<dbReference type="Proteomes" id="UP000822476">
    <property type="component" value="Unassembled WGS sequence"/>
</dbReference>
<reference evidence="1" key="1">
    <citation type="submission" date="2019-07" db="EMBL/GenBank/DDBJ databases">
        <title>Annotation for the trematode Paragonimus miyazaki's.</title>
        <authorList>
            <person name="Choi Y.-J."/>
        </authorList>
    </citation>
    <scope>NUCLEOTIDE SEQUENCE</scope>
    <source>
        <strain evidence="1">Japan</strain>
    </source>
</reference>
<keyword evidence="2" id="KW-1185">Reference proteome</keyword>
<evidence type="ECO:0000313" key="1">
    <source>
        <dbReference type="EMBL" id="KAF7234187.1"/>
    </source>
</evidence>
<proteinExistence type="predicted"/>
<protein>
    <submittedName>
        <fullName evidence="1">Uncharacterized protein</fullName>
    </submittedName>
</protein>
<feature type="non-terminal residue" evidence="1">
    <location>
        <position position="1"/>
    </location>
</feature>
<dbReference type="EMBL" id="JTDE01011434">
    <property type="protein sequence ID" value="KAF7234187.1"/>
    <property type="molecule type" value="Genomic_DNA"/>
</dbReference>
<name>A0A8S9YI83_9TREM</name>
<evidence type="ECO:0000313" key="2">
    <source>
        <dbReference type="Proteomes" id="UP000822476"/>
    </source>
</evidence>
<dbReference type="AlphaFoldDB" id="A0A8S9YI83"/>
<organism evidence="1 2">
    <name type="scientific">Paragonimus skrjabini miyazakii</name>
    <dbReference type="NCBI Taxonomy" id="59628"/>
    <lineage>
        <taxon>Eukaryota</taxon>
        <taxon>Metazoa</taxon>
        <taxon>Spiralia</taxon>
        <taxon>Lophotrochozoa</taxon>
        <taxon>Platyhelminthes</taxon>
        <taxon>Trematoda</taxon>
        <taxon>Digenea</taxon>
        <taxon>Plagiorchiida</taxon>
        <taxon>Troglotremata</taxon>
        <taxon>Troglotrematidae</taxon>
        <taxon>Paragonimus</taxon>
    </lineage>
</organism>
<comment type="caution">
    <text evidence="1">The sequence shown here is derived from an EMBL/GenBank/DDBJ whole genome shotgun (WGS) entry which is preliminary data.</text>
</comment>
<gene>
    <name evidence="1" type="ORF">EG68_12352</name>
</gene>
<sequence>MDAIRSDGKRCNCPQLKNIAYRREEQ</sequence>
<accession>A0A8S9YI83</accession>